<gene>
    <name evidence="1" type="ORF">LQE92_02755</name>
</gene>
<dbReference type="RefSeq" id="WP_231061473.1">
    <property type="nucleotide sequence ID" value="NZ_JAJNOR010000001.1"/>
</dbReference>
<organism evidence="1 2">
    <name type="scientific">Lientehia hominis</name>
    <dbReference type="NCBI Taxonomy" id="2897778"/>
    <lineage>
        <taxon>Bacteria</taxon>
        <taxon>Bacillati</taxon>
        <taxon>Bacillota</taxon>
        <taxon>Clostridia</taxon>
        <taxon>Lachnospirales</taxon>
        <taxon>Lachnospiraceae</taxon>
        <taxon>Lientehia</taxon>
    </lineage>
</organism>
<keyword evidence="2" id="KW-1185">Reference proteome</keyword>
<dbReference type="AlphaFoldDB" id="A0AAP2W6R2"/>
<accession>A0AAP2W6R2</accession>
<name>A0AAP2W6R2_9FIRM</name>
<dbReference type="Proteomes" id="UP001299265">
    <property type="component" value="Unassembled WGS sequence"/>
</dbReference>
<protein>
    <submittedName>
        <fullName evidence="1">Uncharacterized protein</fullName>
    </submittedName>
</protein>
<proteinExistence type="predicted"/>
<comment type="caution">
    <text evidence="1">The sequence shown here is derived from an EMBL/GenBank/DDBJ whole genome shotgun (WGS) entry which is preliminary data.</text>
</comment>
<dbReference type="EMBL" id="JAJNOR010000001">
    <property type="protein sequence ID" value="MCD2491548.1"/>
    <property type="molecule type" value="Genomic_DNA"/>
</dbReference>
<reference evidence="1 2" key="1">
    <citation type="submission" date="2021-11" db="EMBL/GenBank/DDBJ databases">
        <title>Lacrimispora sp. nov. NSJ-141 isolated from human feces.</title>
        <authorList>
            <person name="Abdugheni R."/>
        </authorList>
    </citation>
    <scope>NUCLEOTIDE SEQUENCE [LARGE SCALE GENOMIC DNA]</scope>
    <source>
        <strain evidence="1 2">NSJ-141</strain>
    </source>
</reference>
<evidence type="ECO:0000313" key="1">
    <source>
        <dbReference type="EMBL" id="MCD2491548.1"/>
    </source>
</evidence>
<sequence>MEEKNYKMRKQMQETCEAIEAGEQALHSLKCAESHLGSARGWGVWDMFGGGFFASLIKHSKIDDAREEIERAKFHLLQFQKELSDIQVPMEFQVEIGSFLTFADFFFDGLAADWLVQSRIQEAREQVEDARIRVEGILMNLKSWYSCLRLEDGR</sequence>
<evidence type="ECO:0000313" key="2">
    <source>
        <dbReference type="Proteomes" id="UP001299265"/>
    </source>
</evidence>